<feature type="non-terminal residue" evidence="1">
    <location>
        <position position="38"/>
    </location>
</feature>
<name>A0ABR7NN99_9FIRM</name>
<sequence>MNNRIDAIYARQSVDKKDSISIESQIEFCKYELKGGNC</sequence>
<accession>A0ABR7NN99</accession>
<dbReference type="EMBL" id="JACRTB010000067">
    <property type="protein sequence ID" value="MBC8577882.1"/>
    <property type="molecule type" value="Genomic_DNA"/>
</dbReference>
<evidence type="ECO:0000313" key="2">
    <source>
        <dbReference type="Proteomes" id="UP000658131"/>
    </source>
</evidence>
<organism evidence="1 2">
    <name type="scientific">Yanshouia hominis</name>
    <dbReference type="NCBI Taxonomy" id="2763673"/>
    <lineage>
        <taxon>Bacteria</taxon>
        <taxon>Bacillati</taxon>
        <taxon>Bacillota</taxon>
        <taxon>Clostridia</taxon>
        <taxon>Eubacteriales</taxon>
        <taxon>Oscillospiraceae</taxon>
        <taxon>Yanshouia</taxon>
    </lineage>
</organism>
<dbReference type="Proteomes" id="UP000658131">
    <property type="component" value="Unassembled WGS sequence"/>
</dbReference>
<comment type="caution">
    <text evidence="1">The sequence shown here is derived from an EMBL/GenBank/DDBJ whole genome shotgun (WGS) entry which is preliminary data.</text>
</comment>
<reference evidence="1 2" key="1">
    <citation type="submission" date="2020-08" db="EMBL/GenBank/DDBJ databases">
        <title>Genome public.</title>
        <authorList>
            <person name="Liu C."/>
            <person name="Sun Q."/>
        </authorList>
    </citation>
    <scope>NUCLEOTIDE SEQUENCE [LARGE SCALE GENOMIC DNA]</scope>
    <source>
        <strain evidence="1 2">BX1</strain>
    </source>
</reference>
<proteinExistence type="predicted"/>
<gene>
    <name evidence="1" type="ORF">H8717_16010</name>
</gene>
<keyword evidence="2" id="KW-1185">Reference proteome</keyword>
<protein>
    <submittedName>
        <fullName evidence="1">Recombinase</fullName>
    </submittedName>
</protein>
<evidence type="ECO:0000313" key="1">
    <source>
        <dbReference type="EMBL" id="MBC8577882.1"/>
    </source>
</evidence>